<evidence type="ECO:0008006" key="3">
    <source>
        <dbReference type="Google" id="ProtNLM"/>
    </source>
</evidence>
<comment type="caution">
    <text evidence="1">The sequence shown here is derived from an EMBL/GenBank/DDBJ whole genome shotgun (WGS) entry which is preliminary data.</text>
</comment>
<organism evidence="1 2">
    <name type="scientific">Lepraria finkii</name>
    <dbReference type="NCBI Taxonomy" id="1340010"/>
    <lineage>
        <taxon>Eukaryota</taxon>
        <taxon>Fungi</taxon>
        <taxon>Dikarya</taxon>
        <taxon>Ascomycota</taxon>
        <taxon>Pezizomycotina</taxon>
        <taxon>Lecanoromycetes</taxon>
        <taxon>OSLEUM clade</taxon>
        <taxon>Lecanoromycetidae</taxon>
        <taxon>Lecanorales</taxon>
        <taxon>Lecanorineae</taxon>
        <taxon>Stereocaulaceae</taxon>
        <taxon>Lepraria</taxon>
    </lineage>
</organism>
<gene>
    <name evidence="1" type="ORF">ABVK25_010881</name>
</gene>
<dbReference type="EMBL" id="JBHFEH010000078">
    <property type="protein sequence ID" value="KAL2048823.1"/>
    <property type="molecule type" value="Genomic_DNA"/>
</dbReference>
<evidence type="ECO:0000313" key="2">
    <source>
        <dbReference type="Proteomes" id="UP001590951"/>
    </source>
</evidence>
<accession>A0ABR4AT03</accession>
<proteinExistence type="predicted"/>
<dbReference type="PANTHER" id="PTHR39596">
    <property type="match status" value="1"/>
</dbReference>
<dbReference type="Proteomes" id="UP001590951">
    <property type="component" value="Unassembled WGS sequence"/>
</dbReference>
<reference evidence="1 2" key="1">
    <citation type="submission" date="2024-09" db="EMBL/GenBank/DDBJ databases">
        <title>Rethinking Asexuality: The Enigmatic Case of Functional Sexual Genes in Lepraria (Stereocaulaceae).</title>
        <authorList>
            <person name="Doellman M."/>
            <person name="Sun Y."/>
            <person name="Barcenas-Pena A."/>
            <person name="Lumbsch H.T."/>
            <person name="Grewe F."/>
        </authorList>
    </citation>
    <scope>NUCLEOTIDE SEQUENCE [LARGE SCALE GENOMIC DNA]</scope>
    <source>
        <strain evidence="1 2">Grewe 0041</strain>
    </source>
</reference>
<sequence>MNINKIFAESKATLVCDRDLMEIDTSGEDSVQLRETILITTITCDWNIRAWTFLEAFRARQSIHLLCKNNKTVSLRESVEIVHRNGSLDIAILLLTIPHLLPRVQYSEGESIATPEKYPEIWARKQMYKPLYNGFLTVENSGKFLSHRPASRPGDDIVIWSLLLKETVYESAIDFWRSRQGDIISTGFLVSTAPRVNIWRLGWAPSSPNIFSNPSIESKTRSMGFNDTSSEVGRITPDGLKADWLFYKANAVLDPLPALNREDGSKVLIVVCGTNDYPSNDVAWEWKGVHEWDFREALPTFTRKDDILLV</sequence>
<dbReference type="PANTHER" id="PTHR39596:SF4">
    <property type="entry name" value="HET DOMAIN PROTEIN (AFU_ORTHOLOGUE AFUA_3G03140)-RELATED"/>
    <property type="match status" value="1"/>
</dbReference>
<name>A0ABR4AT03_9LECA</name>
<protein>
    <recommendedName>
        <fullName evidence="3">Heterokaryon incompatibility domain-containing protein</fullName>
    </recommendedName>
</protein>
<evidence type="ECO:0000313" key="1">
    <source>
        <dbReference type="EMBL" id="KAL2048823.1"/>
    </source>
</evidence>
<keyword evidence="2" id="KW-1185">Reference proteome</keyword>